<protein>
    <submittedName>
        <fullName evidence="1">Uncharacterized protein</fullName>
    </submittedName>
</protein>
<evidence type="ECO:0000313" key="2">
    <source>
        <dbReference type="Proteomes" id="UP000051639"/>
    </source>
</evidence>
<comment type="caution">
    <text evidence="1">The sequence shown here is derived from an EMBL/GenBank/DDBJ whole genome shotgun (WGS) entry which is preliminary data.</text>
</comment>
<dbReference type="AlphaFoldDB" id="A0A0R2GSD9"/>
<dbReference type="OrthoDB" id="2302174at2"/>
<dbReference type="PATRIC" id="fig|148604.4.peg.1533"/>
<evidence type="ECO:0000313" key="1">
    <source>
        <dbReference type="EMBL" id="KRN43632.1"/>
    </source>
</evidence>
<keyword evidence="2" id="KW-1185">Reference proteome</keyword>
<dbReference type="RefSeq" id="WP_056994876.1">
    <property type="nucleotide sequence ID" value="NZ_JQBA01000045.1"/>
</dbReference>
<sequence>MKIKSTYQGPQIPAQTKVRRQHAERFVFNFSFLTQDKKYNLDARSKTINHKVRVKMLERIWQLSQNDIVEVMAYPREQGFEKIPAADVRLSVHPEFKNSHRDEECDTDYWVFRLSQLGRVISKRNDNILYIMSIDASFDQYDHG</sequence>
<name>A0A0R2GSD9_9LACO</name>
<gene>
    <name evidence="1" type="ORF">IV41_GL001494</name>
</gene>
<dbReference type="Proteomes" id="UP000051639">
    <property type="component" value="Unassembled WGS sequence"/>
</dbReference>
<proteinExistence type="predicted"/>
<organism evidence="1 2">
    <name type="scientific">Limosilactobacillus ingluviei</name>
    <dbReference type="NCBI Taxonomy" id="148604"/>
    <lineage>
        <taxon>Bacteria</taxon>
        <taxon>Bacillati</taxon>
        <taxon>Bacillota</taxon>
        <taxon>Bacilli</taxon>
        <taxon>Lactobacillales</taxon>
        <taxon>Lactobacillaceae</taxon>
        <taxon>Limosilactobacillus</taxon>
    </lineage>
</organism>
<accession>A0A0R2GSD9</accession>
<reference evidence="1 2" key="1">
    <citation type="journal article" date="2015" name="Genome Announc.">
        <title>Expanding the biotechnology potential of lactobacilli through comparative genomics of 213 strains and associated genera.</title>
        <authorList>
            <person name="Sun Z."/>
            <person name="Harris H.M."/>
            <person name="McCann A."/>
            <person name="Guo C."/>
            <person name="Argimon S."/>
            <person name="Zhang W."/>
            <person name="Yang X."/>
            <person name="Jeffery I.B."/>
            <person name="Cooney J.C."/>
            <person name="Kagawa T.F."/>
            <person name="Liu W."/>
            <person name="Song Y."/>
            <person name="Salvetti E."/>
            <person name="Wrobel A."/>
            <person name="Rasinkangas P."/>
            <person name="Parkhill J."/>
            <person name="Rea M.C."/>
            <person name="O'Sullivan O."/>
            <person name="Ritari J."/>
            <person name="Douillard F.P."/>
            <person name="Paul Ross R."/>
            <person name="Yang R."/>
            <person name="Briner A.E."/>
            <person name="Felis G.E."/>
            <person name="de Vos W.M."/>
            <person name="Barrangou R."/>
            <person name="Klaenhammer T.R."/>
            <person name="Caufield P.W."/>
            <person name="Cui Y."/>
            <person name="Zhang H."/>
            <person name="O'Toole P.W."/>
        </authorList>
    </citation>
    <scope>NUCLEOTIDE SEQUENCE [LARGE SCALE GENOMIC DNA]</scope>
    <source>
        <strain evidence="1 2">DSM 14792</strain>
    </source>
</reference>
<dbReference type="EMBL" id="JQBA01000045">
    <property type="protein sequence ID" value="KRN43632.1"/>
    <property type="molecule type" value="Genomic_DNA"/>
</dbReference>